<protein>
    <recommendedName>
        <fullName evidence="2">tRNA (carboxymethyluridine(34)-5-O)-methyltransferase</fullName>
        <ecNumber evidence="2">2.1.1.229</ecNumber>
    </recommendedName>
    <alternativeName>
        <fullName evidence="11">Alkylated DNA repair protein alkB homolog 8</fullName>
    </alternativeName>
    <alternativeName>
        <fullName evidence="12">S-adenosyl-L-methionine-dependent tRNA methyltransferase ALKBH8</fullName>
    </alternativeName>
</protein>
<gene>
    <name evidence="17" type="ORF">CVIRNUC_008015</name>
</gene>
<dbReference type="Gene3D" id="3.40.50.150">
    <property type="entry name" value="Vaccinia Virus protein VP39"/>
    <property type="match status" value="2"/>
</dbReference>
<comment type="caution">
    <text evidence="17">The sequence shown here is derived from an EMBL/GenBank/DDBJ whole genome shotgun (WGS) entry which is preliminary data.</text>
</comment>
<comment type="function">
    <text evidence="10">Catalyzes the methylation of 5-carboxymethyl uridine to 5-methylcarboxymethyl uridine at the wobble position of the anticodon loop in tRNA via its methyltransferase domain. Catalyzes the last step in the formation of 5-methylcarboxymethyl uridine at the wobble position of the anticodon loop in target tRNA. Has a preference for tRNA(Arg) and tRNA(Glu), and does not bind tRNA(Lys). Binds tRNA and catalyzes the iron and alpha-ketoglutarate dependent hydroxylation of 5-methylcarboxymethyl uridine at the wobble position of the anticodon loop in tRNA via its dioxygenase domain, giving rise to 5-(S)-methoxycarbonylhydroxymethyluridine; has a preference for tRNA(Gly). Required for normal survival after DNA damage. May inhibit apoptosis and promote cell survival and angiogenesis.</text>
</comment>
<name>A0AAV1IDD7_9CHLO</name>
<feature type="region of interest" description="Disordered" evidence="14">
    <location>
        <begin position="383"/>
        <end position="421"/>
    </location>
</feature>
<dbReference type="InterPro" id="IPR000504">
    <property type="entry name" value="RRM_dom"/>
</dbReference>
<comment type="similarity">
    <text evidence="1">Belongs to the alkB family.</text>
</comment>
<evidence type="ECO:0000256" key="3">
    <source>
        <dbReference type="ARBA" id="ARBA00022603"/>
    </source>
</evidence>
<dbReference type="Gene3D" id="2.60.120.590">
    <property type="entry name" value="Alpha-ketoglutarate-dependent dioxygenase AlkB-like"/>
    <property type="match status" value="1"/>
</dbReference>
<keyword evidence="5" id="KW-0862">Zinc</keyword>
<dbReference type="PROSITE" id="PS51471">
    <property type="entry name" value="FE2OG_OXY"/>
    <property type="match status" value="1"/>
</dbReference>
<keyword evidence="4" id="KW-0808">Transferase</keyword>
<keyword evidence="7" id="KW-0408">Iron</keyword>
<dbReference type="InterPro" id="IPR027450">
    <property type="entry name" value="AlkB-like"/>
</dbReference>
<proteinExistence type="inferred from homology"/>
<dbReference type="GO" id="GO:0003723">
    <property type="term" value="F:RNA binding"/>
    <property type="evidence" value="ECO:0007669"/>
    <property type="project" value="UniProtKB-UniRule"/>
</dbReference>
<accession>A0AAV1IDD7</accession>
<evidence type="ECO:0000256" key="12">
    <source>
        <dbReference type="ARBA" id="ARBA00049802"/>
    </source>
</evidence>
<evidence type="ECO:0000256" key="13">
    <source>
        <dbReference type="PROSITE-ProRule" id="PRU00176"/>
    </source>
</evidence>
<dbReference type="PANTHER" id="PTHR13069:SF21">
    <property type="entry name" value="ALKYLATED DNA REPAIR PROTEIN ALKB HOMOLOG 8"/>
    <property type="match status" value="1"/>
</dbReference>
<keyword evidence="18" id="KW-1185">Reference proteome</keyword>
<evidence type="ECO:0000256" key="10">
    <source>
        <dbReference type="ARBA" id="ARBA00045506"/>
    </source>
</evidence>
<keyword evidence="3" id="KW-0489">Methyltransferase</keyword>
<feature type="domain" description="RRM" evidence="15">
    <location>
        <begin position="12"/>
        <end position="92"/>
    </location>
</feature>
<sequence>MFSKPKAGVATRHLFVGNCGPAVGLSEIKVKAYFESIGAQAVTFPASERGPSSHVFVTFKDTAEAEAKLAALNGKPIAELGDRRLVIKFAGKKSDELDSKVASKPVHRDASACGIAGLGLHTDFVSLEEEQGLIAEVEAGHWETLARRRVKHYGYQFHYVSRNVDITKPMGLLPPLAHKIASRLEELLDCSFDQLTVNEYEAGVGLSAHVDTHSAFTGPIVSLSLAGPCVMEFRREAEREALFLPPRSLLVMADEARYAWHHYIPHRRSDTMNGCVIPRAAKRVSFTFRKVRGYPCNCSWPGSCDSQGGGMPPTRMALAAQGDSPGAAFNSSSTATEERTRQQSRDVVCQQHDERQCARSFVANEQDPADRCTSHELQPGLGEFHFSPGSHDAQCDSAAVQHGKAQPDQQHDSTASSAAGQQMESRYVHGVYDIIAGHFSATRYAIWPKVREFLESLPPAAVLADVGCGNGKYFGVRPDMAILGSDRSPNLAETASKRLLPGYRTEQPLPRCDVAVADGLHLPYRTGALDGVLCIAVLHHISTLERRLAMLAQLARVLRGGGRALVTVWASEQEQPGKLAKWEPIGEGTQSGGGDYFVPWHVPFHRVEAAAAAARTQGAKSFAQQDGGPFAQPSEQSLSPEAAAAGALNIDGSPACTLHSGRRELVHEASELSKTPGPLAESAPARGDVSALDLDCANASAQVGQVFPDGRVDTVKGTVVFKRYYHLFDRGELDSLVHGTPGVRLASSFYDKSNWCVILQKL</sequence>
<dbReference type="EMBL" id="CAUYUE010000011">
    <property type="protein sequence ID" value="CAK0784811.1"/>
    <property type="molecule type" value="Genomic_DNA"/>
</dbReference>
<dbReference type="AlphaFoldDB" id="A0AAV1IDD7"/>
<evidence type="ECO:0000256" key="9">
    <source>
        <dbReference type="ARBA" id="ARBA00034996"/>
    </source>
</evidence>
<reference evidence="17 18" key="1">
    <citation type="submission" date="2023-10" db="EMBL/GenBank/DDBJ databases">
        <authorList>
            <person name="Maclean D."/>
            <person name="Macfadyen A."/>
        </authorList>
    </citation>
    <scope>NUCLEOTIDE SEQUENCE [LARGE SCALE GENOMIC DNA]</scope>
</reference>
<evidence type="ECO:0000313" key="18">
    <source>
        <dbReference type="Proteomes" id="UP001314263"/>
    </source>
</evidence>
<dbReference type="Pfam" id="PF13532">
    <property type="entry name" value="2OG-FeII_Oxy_2"/>
    <property type="match status" value="1"/>
</dbReference>
<dbReference type="PROSITE" id="PS50102">
    <property type="entry name" value="RRM"/>
    <property type="match status" value="1"/>
</dbReference>
<evidence type="ECO:0000256" key="6">
    <source>
        <dbReference type="ARBA" id="ARBA00022884"/>
    </source>
</evidence>
<dbReference type="InterPro" id="IPR037151">
    <property type="entry name" value="AlkB-like_sf"/>
</dbReference>
<evidence type="ECO:0000256" key="5">
    <source>
        <dbReference type="ARBA" id="ARBA00022833"/>
    </source>
</evidence>
<dbReference type="GO" id="GO:0106335">
    <property type="term" value="F:tRNA (5-carboxymethyluridine(34)-5-O)-methyltransferase activity"/>
    <property type="evidence" value="ECO:0007669"/>
    <property type="project" value="UniProtKB-EC"/>
</dbReference>
<dbReference type="SUPFAM" id="SSF51197">
    <property type="entry name" value="Clavaminate synthase-like"/>
    <property type="match status" value="1"/>
</dbReference>
<dbReference type="Gene3D" id="3.30.70.330">
    <property type="match status" value="1"/>
</dbReference>
<evidence type="ECO:0000259" key="16">
    <source>
        <dbReference type="PROSITE" id="PS51471"/>
    </source>
</evidence>
<dbReference type="GO" id="GO:0008757">
    <property type="term" value="F:S-adenosylmethionine-dependent methyltransferase activity"/>
    <property type="evidence" value="ECO:0007669"/>
    <property type="project" value="InterPro"/>
</dbReference>
<dbReference type="InterPro" id="IPR051422">
    <property type="entry name" value="AlkB_tRNA_MeTrf/Diox"/>
</dbReference>
<evidence type="ECO:0000256" key="1">
    <source>
        <dbReference type="ARBA" id="ARBA00007879"/>
    </source>
</evidence>
<keyword evidence="8" id="KW-0511">Multifunctional enzyme</keyword>
<dbReference type="SUPFAM" id="SSF54928">
    <property type="entry name" value="RNA-binding domain, RBD"/>
    <property type="match status" value="1"/>
</dbReference>
<dbReference type="CDD" id="cd02440">
    <property type="entry name" value="AdoMet_MTases"/>
    <property type="match status" value="1"/>
</dbReference>
<dbReference type="InterPro" id="IPR029063">
    <property type="entry name" value="SAM-dependent_MTases_sf"/>
</dbReference>
<evidence type="ECO:0000256" key="14">
    <source>
        <dbReference type="SAM" id="MobiDB-lite"/>
    </source>
</evidence>
<feature type="region of interest" description="Disordered" evidence="14">
    <location>
        <begin position="320"/>
        <end position="344"/>
    </location>
</feature>
<organism evidence="17 18">
    <name type="scientific">Coccomyxa viridis</name>
    <dbReference type="NCBI Taxonomy" id="1274662"/>
    <lineage>
        <taxon>Eukaryota</taxon>
        <taxon>Viridiplantae</taxon>
        <taxon>Chlorophyta</taxon>
        <taxon>core chlorophytes</taxon>
        <taxon>Trebouxiophyceae</taxon>
        <taxon>Trebouxiophyceae incertae sedis</taxon>
        <taxon>Coccomyxaceae</taxon>
        <taxon>Coccomyxa</taxon>
    </lineage>
</organism>
<evidence type="ECO:0000313" key="17">
    <source>
        <dbReference type="EMBL" id="CAK0784811.1"/>
    </source>
</evidence>
<dbReference type="GO" id="GO:0032259">
    <property type="term" value="P:methylation"/>
    <property type="evidence" value="ECO:0007669"/>
    <property type="project" value="UniProtKB-KW"/>
</dbReference>
<comment type="catalytic activity">
    <reaction evidence="9">
        <text>5-(carboxymethyl)uridine(34) in tRNA + S-adenosyl-L-methionine = 5-(2-methoxy-2-oxoethyl)uridine(34) in tRNA + S-adenosyl-L-homocysteine</text>
        <dbReference type="Rhea" id="RHEA:43208"/>
        <dbReference type="Rhea" id="RHEA-COMP:10407"/>
        <dbReference type="Rhea" id="RHEA-COMP:10408"/>
        <dbReference type="ChEBI" id="CHEBI:57856"/>
        <dbReference type="ChEBI" id="CHEBI:59789"/>
        <dbReference type="ChEBI" id="CHEBI:74851"/>
        <dbReference type="ChEBI" id="CHEBI:74882"/>
        <dbReference type="EC" id="2.1.1.229"/>
    </reaction>
</comment>
<evidence type="ECO:0000256" key="4">
    <source>
        <dbReference type="ARBA" id="ARBA00022679"/>
    </source>
</evidence>
<dbReference type="GO" id="GO:0006400">
    <property type="term" value="P:tRNA modification"/>
    <property type="evidence" value="ECO:0007669"/>
    <property type="project" value="UniProtKB-ARBA"/>
</dbReference>
<feature type="compositionally biased region" description="Polar residues" evidence="14">
    <location>
        <begin position="412"/>
        <end position="421"/>
    </location>
</feature>
<dbReference type="Proteomes" id="UP001314263">
    <property type="component" value="Unassembled WGS sequence"/>
</dbReference>
<dbReference type="EC" id="2.1.1.229" evidence="2"/>
<dbReference type="SUPFAM" id="SSF53335">
    <property type="entry name" value="S-adenosyl-L-methionine-dependent methyltransferases"/>
    <property type="match status" value="1"/>
</dbReference>
<evidence type="ECO:0000259" key="15">
    <source>
        <dbReference type="PROSITE" id="PS50102"/>
    </source>
</evidence>
<keyword evidence="6 13" id="KW-0694">RNA-binding</keyword>
<dbReference type="InterPro" id="IPR005123">
    <property type="entry name" value="Oxoglu/Fe-dep_dioxygenase_dom"/>
</dbReference>
<dbReference type="InterPro" id="IPR012677">
    <property type="entry name" value="Nucleotide-bd_a/b_plait_sf"/>
</dbReference>
<evidence type="ECO:0000256" key="8">
    <source>
        <dbReference type="ARBA" id="ARBA00023268"/>
    </source>
</evidence>
<dbReference type="InterPro" id="IPR035979">
    <property type="entry name" value="RBD_domain_sf"/>
</dbReference>
<evidence type="ECO:0000256" key="2">
    <source>
        <dbReference type="ARBA" id="ARBA00012808"/>
    </source>
</evidence>
<evidence type="ECO:0000256" key="7">
    <source>
        <dbReference type="ARBA" id="ARBA00023004"/>
    </source>
</evidence>
<dbReference type="PANTHER" id="PTHR13069">
    <property type="entry name" value="ALKYLATED DNA REPAIR PROTEIN ALKB HOMOLOG 8"/>
    <property type="match status" value="1"/>
</dbReference>
<feature type="domain" description="Fe2OG dioxygenase" evidence="16">
    <location>
        <begin position="191"/>
        <end position="292"/>
    </location>
</feature>
<evidence type="ECO:0000256" key="11">
    <source>
        <dbReference type="ARBA" id="ARBA00049786"/>
    </source>
</evidence>
<dbReference type="Pfam" id="PF08241">
    <property type="entry name" value="Methyltransf_11"/>
    <property type="match status" value="1"/>
</dbReference>
<dbReference type="InterPro" id="IPR013216">
    <property type="entry name" value="Methyltransf_11"/>
</dbReference>